<feature type="transmembrane region" description="Helical" evidence="1">
    <location>
        <begin position="106"/>
        <end position="130"/>
    </location>
</feature>
<dbReference type="Pfam" id="PF19853">
    <property type="entry name" value="DUF6328"/>
    <property type="match status" value="1"/>
</dbReference>
<proteinExistence type="predicted"/>
<sequence length="174" mass="19294">MSAAAERSGHSSGQETRKERIDRELIELLNELRVALPGVQFLFAFLLIVPFQQTARNLTTFQLDVYFVALLASAVASGLLIAPAAQHRVLFRAHEKEKLLARSHRSAFAGLVVLAVAICSALLLVVDVLFSRTQAWLTAGGVGLLLAWWWIAVPFWHRARGRQDPLPDGDDTQR</sequence>
<keyword evidence="1" id="KW-1133">Transmembrane helix</keyword>
<dbReference type="RefSeq" id="WP_344687493.1">
    <property type="nucleotide sequence ID" value="NZ_BAAAVV010000002.1"/>
</dbReference>
<comment type="caution">
    <text evidence="2">The sequence shown here is derived from an EMBL/GenBank/DDBJ whole genome shotgun (WGS) entry which is preliminary data.</text>
</comment>
<evidence type="ECO:0000313" key="2">
    <source>
        <dbReference type="EMBL" id="GAA3160404.1"/>
    </source>
</evidence>
<accession>A0ABP6NWZ8</accession>
<dbReference type="Proteomes" id="UP001499924">
    <property type="component" value="Unassembled WGS sequence"/>
</dbReference>
<reference evidence="3" key="1">
    <citation type="journal article" date="2019" name="Int. J. Syst. Evol. Microbiol.">
        <title>The Global Catalogue of Microorganisms (GCM) 10K type strain sequencing project: providing services to taxonomists for standard genome sequencing and annotation.</title>
        <authorList>
            <consortium name="The Broad Institute Genomics Platform"/>
            <consortium name="The Broad Institute Genome Sequencing Center for Infectious Disease"/>
            <person name="Wu L."/>
            <person name="Ma J."/>
        </authorList>
    </citation>
    <scope>NUCLEOTIDE SEQUENCE [LARGE SCALE GENOMIC DNA]</scope>
    <source>
        <strain evidence="3">JCM 15614</strain>
    </source>
</reference>
<feature type="transmembrane region" description="Helical" evidence="1">
    <location>
        <begin position="136"/>
        <end position="156"/>
    </location>
</feature>
<evidence type="ECO:0000313" key="3">
    <source>
        <dbReference type="Proteomes" id="UP001499924"/>
    </source>
</evidence>
<gene>
    <name evidence="2" type="ORF">GCM10010531_09880</name>
</gene>
<feature type="transmembrane region" description="Helical" evidence="1">
    <location>
        <begin position="65"/>
        <end position="85"/>
    </location>
</feature>
<keyword evidence="1" id="KW-0812">Transmembrane</keyword>
<feature type="transmembrane region" description="Helical" evidence="1">
    <location>
        <begin position="34"/>
        <end position="53"/>
    </location>
</feature>
<evidence type="ECO:0000256" key="1">
    <source>
        <dbReference type="SAM" id="Phobius"/>
    </source>
</evidence>
<name>A0ABP6NWZ8_9ACTN</name>
<dbReference type="EMBL" id="BAAAVV010000002">
    <property type="protein sequence ID" value="GAA3160404.1"/>
    <property type="molecule type" value="Genomic_DNA"/>
</dbReference>
<organism evidence="2 3">
    <name type="scientific">Blastococcus jejuensis</name>
    <dbReference type="NCBI Taxonomy" id="351224"/>
    <lineage>
        <taxon>Bacteria</taxon>
        <taxon>Bacillati</taxon>
        <taxon>Actinomycetota</taxon>
        <taxon>Actinomycetes</taxon>
        <taxon>Geodermatophilales</taxon>
        <taxon>Geodermatophilaceae</taxon>
        <taxon>Blastococcus</taxon>
    </lineage>
</organism>
<protein>
    <submittedName>
        <fullName evidence="2">DUF6328 family protein</fullName>
    </submittedName>
</protein>
<keyword evidence="3" id="KW-1185">Reference proteome</keyword>
<dbReference type="InterPro" id="IPR046291">
    <property type="entry name" value="DUF6328"/>
</dbReference>
<keyword evidence="1" id="KW-0472">Membrane</keyword>